<dbReference type="Proteomes" id="UP000186308">
    <property type="component" value="Unassembled WGS sequence"/>
</dbReference>
<dbReference type="SUPFAM" id="SSF51621">
    <property type="entry name" value="Phosphoenolpyruvate/pyruvate domain"/>
    <property type="match status" value="1"/>
</dbReference>
<dbReference type="NCBIfam" id="TIGR00222">
    <property type="entry name" value="panB"/>
    <property type="match status" value="1"/>
</dbReference>
<feature type="binding site" evidence="7 10">
    <location>
        <position position="95"/>
    </location>
    <ligand>
        <name>Mg(2+)</name>
        <dbReference type="ChEBI" id="CHEBI:18420"/>
    </ligand>
</feature>
<feature type="binding site" evidence="7 10">
    <location>
        <position position="56"/>
    </location>
    <ligand>
        <name>Mg(2+)</name>
        <dbReference type="ChEBI" id="CHEBI:18420"/>
    </ligand>
</feature>
<dbReference type="RefSeq" id="WP_051657205.1">
    <property type="nucleotide sequence ID" value="NZ_FTNE01000009.1"/>
</dbReference>
<dbReference type="GO" id="GO:0008168">
    <property type="term" value="F:methyltransferase activity"/>
    <property type="evidence" value="ECO:0007669"/>
    <property type="project" value="UniProtKB-KW"/>
</dbReference>
<comment type="function">
    <text evidence="6 7">Catalyzes the reversible reaction in which hydroxymethyl group from 5,10-methylenetetrahydrofolate is transferred onto alpha-ketoisovalerate to form ketopantoate.</text>
</comment>
<dbReference type="HAMAP" id="MF_00156">
    <property type="entry name" value="PanB"/>
    <property type="match status" value="1"/>
</dbReference>
<dbReference type="OrthoDB" id="9781789at2"/>
<accession>A0A8G2CKF7</accession>
<evidence type="ECO:0000256" key="4">
    <source>
        <dbReference type="ARBA" id="ARBA00022655"/>
    </source>
</evidence>
<dbReference type="UniPathway" id="UPA00028">
    <property type="reaction ID" value="UER00003"/>
</dbReference>
<dbReference type="PANTHER" id="PTHR20881:SF0">
    <property type="entry name" value="3-METHYL-2-OXOBUTANOATE HYDROXYMETHYLTRANSFERASE"/>
    <property type="match status" value="1"/>
</dbReference>
<comment type="subunit">
    <text evidence="3 7">Homodecamer; pentamer of dimers.</text>
</comment>
<dbReference type="GO" id="GO:0005737">
    <property type="term" value="C:cytoplasm"/>
    <property type="evidence" value="ECO:0007669"/>
    <property type="project" value="UniProtKB-SubCell"/>
</dbReference>
<evidence type="ECO:0000256" key="7">
    <source>
        <dbReference type="HAMAP-Rule" id="MF_00156"/>
    </source>
</evidence>
<feature type="active site" description="Proton acceptor" evidence="7 8">
    <location>
        <position position="193"/>
    </location>
</feature>
<dbReference type="PIRSF" id="PIRSF000388">
    <property type="entry name" value="Pantoate_hydroxy_MeTrfase"/>
    <property type="match status" value="1"/>
</dbReference>
<comment type="similarity">
    <text evidence="2 7">Belongs to the PanB family.</text>
</comment>
<dbReference type="GO" id="GO:0000287">
    <property type="term" value="F:magnesium ion binding"/>
    <property type="evidence" value="ECO:0007669"/>
    <property type="project" value="TreeGrafter"/>
</dbReference>
<dbReference type="FunFam" id="3.20.20.60:FF:000003">
    <property type="entry name" value="3-methyl-2-oxobutanoate hydroxymethyltransferase"/>
    <property type="match status" value="1"/>
</dbReference>
<dbReference type="PANTHER" id="PTHR20881">
    <property type="entry name" value="3-METHYL-2-OXOBUTANOATE HYDROXYMETHYLTRANSFERASE"/>
    <property type="match status" value="1"/>
</dbReference>
<dbReference type="EC" id="2.1.2.11" evidence="7"/>
<dbReference type="AlphaFoldDB" id="A0A8G2CKF7"/>
<protein>
    <recommendedName>
        <fullName evidence="7">3-methyl-2-oxobutanoate hydroxymethyltransferase</fullName>
        <ecNumber evidence="7">2.1.2.11</ecNumber>
    </recommendedName>
    <alternativeName>
        <fullName evidence="7">Ketopantoate hydroxymethyltransferase</fullName>
        <shortName evidence="7">KPHMT</shortName>
    </alternativeName>
</protein>
<evidence type="ECO:0000256" key="8">
    <source>
        <dbReference type="PIRSR" id="PIRSR000388-1"/>
    </source>
</evidence>
<evidence type="ECO:0000256" key="3">
    <source>
        <dbReference type="ARBA" id="ARBA00011424"/>
    </source>
</evidence>
<gene>
    <name evidence="7" type="primary">panB</name>
    <name evidence="11" type="ORF">SAMN05421828_10916</name>
</gene>
<dbReference type="CDD" id="cd06557">
    <property type="entry name" value="KPHMT-like"/>
    <property type="match status" value="1"/>
</dbReference>
<feature type="binding site" evidence="7 9">
    <location>
        <position position="124"/>
    </location>
    <ligand>
        <name>3-methyl-2-oxobutanoate</name>
        <dbReference type="ChEBI" id="CHEBI:11851"/>
    </ligand>
</feature>
<evidence type="ECO:0000256" key="10">
    <source>
        <dbReference type="PIRSR" id="PIRSR000388-3"/>
    </source>
</evidence>
<dbReference type="InterPro" id="IPR015813">
    <property type="entry name" value="Pyrv/PenolPyrv_kinase-like_dom"/>
</dbReference>
<evidence type="ECO:0000256" key="1">
    <source>
        <dbReference type="ARBA" id="ARBA00005033"/>
    </source>
</evidence>
<reference evidence="11 12" key="1">
    <citation type="submission" date="2017-01" db="EMBL/GenBank/DDBJ databases">
        <authorList>
            <person name="Varghese N."/>
            <person name="Submissions S."/>
        </authorList>
    </citation>
    <scope>NUCLEOTIDE SEQUENCE [LARGE SCALE GENOMIC DNA]</scope>
    <source>
        <strain evidence="11 12">ATCC 35905</strain>
    </source>
</reference>
<dbReference type="NCBIfam" id="NF001452">
    <property type="entry name" value="PRK00311.1"/>
    <property type="match status" value="1"/>
</dbReference>
<keyword evidence="7 10" id="KW-0479">Metal-binding</keyword>
<evidence type="ECO:0000256" key="9">
    <source>
        <dbReference type="PIRSR" id="PIRSR000388-2"/>
    </source>
</evidence>
<comment type="cofactor">
    <cofactor evidence="7 10">
        <name>Mg(2+)</name>
        <dbReference type="ChEBI" id="CHEBI:18420"/>
    </cofactor>
    <text evidence="7 10">Binds 1 Mg(2+) ion per subunit.</text>
</comment>
<organism evidence="11 12">
    <name type="scientific">Acidiphilium rubrum</name>
    <dbReference type="NCBI Taxonomy" id="526"/>
    <lineage>
        <taxon>Bacteria</taxon>
        <taxon>Pseudomonadati</taxon>
        <taxon>Pseudomonadota</taxon>
        <taxon>Alphaproteobacteria</taxon>
        <taxon>Acetobacterales</taxon>
        <taxon>Acidocellaceae</taxon>
        <taxon>Acidiphilium</taxon>
    </lineage>
</organism>
<dbReference type="EMBL" id="FTNE01000009">
    <property type="protein sequence ID" value="SIQ76340.1"/>
    <property type="molecule type" value="Genomic_DNA"/>
</dbReference>
<keyword evidence="4 7" id="KW-0566">Pantothenate biosynthesis</keyword>
<evidence type="ECO:0000256" key="5">
    <source>
        <dbReference type="ARBA" id="ARBA00022679"/>
    </source>
</evidence>
<feature type="binding site" evidence="7 9">
    <location>
        <position position="95"/>
    </location>
    <ligand>
        <name>3-methyl-2-oxobutanoate</name>
        <dbReference type="ChEBI" id="CHEBI:11851"/>
    </ligand>
</feature>
<dbReference type="Pfam" id="PF02548">
    <property type="entry name" value="Pantoate_transf"/>
    <property type="match status" value="1"/>
</dbReference>
<proteinExistence type="inferred from homology"/>
<evidence type="ECO:0000313" key="12">
    <source>
        <dbReference type="Proteomes" id="UP000186308"/>
    </source>
</evidence>
<sequence length="272" mass="28472">MDSIPPRAEPAPDRKSLTSWDRAKRSQTKRVLITAYDHPFAKLAEQAGIDGILIGDSLGMTIQGGRDTLRVSLEHMLYHTEIVARAAQACLIMADLPFGSFEASPAQAFASAALLVKAGADIIKLEGGAPMVETVAFLSARAIPVCAHIGLTPQHVRQLGGFKKQGKTADAAALLLADAQALAEAGARMVLMEAIPAPLATEITKTLTVPTIGIGAGPGTDAQILVLHDVLGLSGGYVPGFARTYLDGASLMRDAIGRYADEVRTQAFPPPG</sequence>
<comment type="subcellular location">
    <subcellularLocation>
        <location evidence="7">Cytoplasm</location>
    </subcellularLocation>
</comment>
<evidence type="ECO:0000313" key="11">
    <source>
        <dbReference type="EMBL" id="SIQ76340.1"/>
    </source>
</evidence>
<dbReference type="InterPro" id="IPR040442">
    <property type="entry name" value="Pyrv_kinase-like_dom_sf"/>
</dbReference>
<evidence type="ECO:0000256" key="6">
    <source>
        <dbReference type="ARBA" id="ARBA00056497"/>
    </source>
</evidence>
<name>A0A8G2CKF7_ACIRU</name>
<dbReference type="InterPro" id="IPR003700">
    <property type="entry name" value="Pantoate_hydroxy_MeTrfase"/>
</dbReference>
<comment type="catalytic activity">
    <reaction evidence="7">
        <text>(6R)-5,10-methylene-5,6,7,8-tetrahydrofolate + 3-methyl-2-oxobutanoate + H2O = 2-dehydropantoate + (6S)-5,6,7,8-tetrahydrofolate</text>
        <dbReference type="Rhea" id="RHEA:11824"/>
        <dbReference type="ChEBI" id="CHEBI:11561"/>
        <dbReference type="ChEBI" id="CHEBI:11851"/>
        <dbReference type="ChEBI" id="CHEBI:15377"/>
        <dbReference type="ChEBI" id="CHEBI:15636"/>
        <dbReference type="ChEBI" id="CHEBI:57453"/>
        <dbReference type="EC" id="2.1.2.11"/>
    </reaction>
</comment>
<keyword evidence="7 10" id="KW-0460">Magnesium</keyword>
<feature type="binding site" evidence="7 9">
    <location>
        <begin position="56"/>
        <end position="57"/>
    </location>
    <ligand>
        <name>3-methyl-2-oxobutanoate</name>
        <dbReference type="ChEBI" id="CHEBI:11851"/>
    </ligand>
</feature>
<dbReference type="GO" id="GO:0032259">
    <property type="term" value="P:methylation"/>
    <property type="evidence" value="ECO:0007669"/>
    <property type="project" value="UniProtKB-KW"/>
</dbReference>
<dbReference type="GO" id="GO:0003864">
    <property type="term" value="F:3-methyl-2-oxobutanoate hydroxymethyltransferase activity"/>
    <property type="evidence" value="ECO:0007669"/>
    <property type="project" value="UniProtKB-UniRule"/>
</dbReference>
<comment type="caution">
    <text evidence="11">The sequence shown here is derived from an EMBL/GenBank/DDBJ whole genome shotgun (WGS) entry which is preliminary data.</text>
</comment>
<feature type="binding site" evidence="7 10">
    <location>
        <position position="126"/>
    </location>
    <ligand>
        <name>Mg(2+)</name>
        <dbReference type="ChEBI" id="CHEBI:18420"/>
    </ligand>
</feature>
<keyword evidence="12" id="KW-1185">Reference proteome</keyword>
<dbReference type="GO" id="GO:0015940">
    <property type="term" value="P:pantothenate biosynthetic process"/>
    <property type="evidence" value="ECO:0007669"/>
    <property type="project" value="UniProtKB-UniRule"/>
</dbReference>
<dbReference type="Gene3D" id="3.20.20.60">
    <property type="entry name" value="Phosphoenolpyruvate-binding domains"/>
    <property type="match status" value="1"/>
</dbReference>
<comment type="pathway">
    <text evidence="1 7">Cofactor biosynthesis; (R)-pantothenate biosynthesis; (R)-pantoate from 3-methyl-2-oxobutanoate: step 1/2.</text>
</comment>
<keyword evidence="7" id="KW-0963">Cytoplasm</keyword>
<keyword evidence="5 7" id="KW-0808">Transferase</keyword>
<keyword evidence="11" id="KW-0489">Methyltransferase</keyword>
<evidence type="ECO:0000256" key="2">
    <source>
        <dbReference type="ARBA" id="ARBA00008676"/>
    </source>
</evidence>